<dbReference type="PANTHER" id="PTHR48475:SF2">
    <property type="entry name" value="RIBONUCLEASE H"/>
    <property type="match status" value="1"/>
</dbReference>
<dbReference type="InterPro" id="IPR005162">
    <property type="entry name" value="Retrotrans_gag_dom"/>
</dbReference>
<dbReference type="InterPro" id="IPR000477">
    <property type="entry name" value="RT_dom"/>
</dbReference>
<dbReference type="Gene3D" id="3.30.70.270">
    <property type="match status" value="1"/>
</dbReference>
<dbReference type="Pfam" id="PF17919">
    <property type="entry name" value="RT_RNaseH_2"/>
    <property type="match status" value="1"/>
</dbReference>
<dbReference type="Pfam" id="PF03732">
    <property type="entry name" value="Retrotrans_gag"/>
    <property type="match status" value="1"/>
</dbReference>
<feature type="compositionally biased region" description="Low complexity" evidence="1">
    <location>
        <begin position="98"/>
        <end position="117"/>
    </location>
</feature>
<sequence length="1067" mass="119045">MSEEVLDYQPFVTGGYDLRYRFPTGRGDAKRSAPGGRTEGRKVSNTGEEEPGVTQVSVKAHTVFLAIRSTTEDQTASTKGLCPPRDASTTTLEHLPLGTSATQSGDSSSRSRSPPFSTKIEQAKLPTKFTSPNLTVYNIRNSDPVGHLSQYKQVMALYSTNDALMCRMFPSSLGEVGLRWFDRLEHGSIRSWKEMSKAFTERFITNTRKPKEIDTLLALTMKAEETLKSYSARYWEVYNDIDVCDEELEVAPATEKKVTRPESSRAKKARSSTDPPKTAPRTTVKASAPVGIIEVIHYSTAGRDQRGEMRKVAHLRETFQIGDSAQNGSKAFEGKESVEQIVFTDQDLERVQLPHSDALVITLRIREFEHQKNPDRSGQFGRDHDRSMASPEKTVVPSGKTMTASNGRSALHTPSTAEVPNTIGRHGNCRGPAGDKAMPGGSKLRGPRRAPPSRECAEKLVPVPVVEGEAHKHFLIGDSLSKEHKSQLLALLKEYQDVFAWTPYEAPGVDSEFACHELNISPECKPVVQKARRTAPQHAEAVACPKDPFPLPKIDQLVDSTVDHERMSFLDAFQGLKNAEATYQRMVTKMFSKLLGKTVEVYIDDMVVKSIKSSDHVQDLRQVLDILRRHNLKLNTAKCAFGVGSAEKCRPFFDLIKKGKNFAWSKESDQAFEQLKKYLSAPSLLSTPKEREPFYIYLEATDKAVSTAIIRDDAGVQRPIYYTSKTMNEPETRYLPLEKTALALFIMAKKLPHYFQAHTMIVLTSLPLKALFRISDFSSQISRWGAQLGAYDVRYKPRTAIKGQVLADFVAEFAPENSNTLTEEEHIRDSLAGLASSVAPNFKRTITVRVQDFPSIAEKGQDNVCQIETSLSWMDPILNYLLKDILPANQKEIAKVRKTATGVYAVATPKDACWPTEQSAKATGGHTCRRTQPNMSGAARSARCLISDNGTQFNSGPFREFCSEFGIRNYFSSPAYPQGNGQAESSNKTILNGIKKRLEKAKGQWVEELPNVLWTFRTTPRNSTGETPFSLTYGVEVVIPFEIGLPPYIQRSSTRRITSMHWPKIWT</sequence>
<proteinExistence type="predicted"/>
<dbReference type="Gene3D" id="3.30.420.10">
    <property type="entry name" value="Ribonuclease H-like superfamily/Ribonuclease H"/>
    <property type="match status" value="1"/>
</dbReference>
<feature type="compositionally biased region" description="Polar residues" evidence="1">
    <location>
        <begin position="272"/>
        <end position="285"/>
    </location>
</feature>
<dbReference type="Pfam" id="PF00078">
    <property type="entry name" value="RVT_1"/>
    <property type="match status" value="1"/>
</dbReference>
<dbReference type="InterPro" id="IPR043502">
    <property type="entry name" value="DNA/RNA_pol_sf"/>
</dbReference>
<organism evidence="3">
    <name type="scientific">Fagus sylvatica</name>
    <name type="common">Beechnut</name>
    <dbReference type="NCBI Taxonomy" id="28930"/>
    <lineage>
        <taxon>Eukaryota</taxon>
        <taxon>Viridiplantae</taxon>
        <taxon>Streptophyta</taxon>
        <taxon>Embryophyta</taxon>
        <taxon>Tracheophyta</taxon>
        <taxon>Spermatophyta</taxon>
        <taxon>Magnoliopsida</taxon>
        <taxon>eudicotyledons</taxon>
        <taxon>Gunneridae</taxon>
        <taxon>Pentapetalae</taxon>
        <taxon>rosids</taxon>
        <taxon>fabids</taxon>
        <taxon>Fagales</taxon>
        <taxon>Fagaceae</taxon>
        <taxon>Fagus</taxon>
    </lineage>
</organism>
<evidence type="ECO:0000256" key="1">
    <source>
        <dbReference type="SAM" id="MobiDB-lite"/>
    </source>
</evidence>
<feature type="region of interest" description="Disordered" evidence="1">
    <location>
        <begin position="21"/>
        <end position="55"/>
    </location>
</feature>
<dbReference type="EMBL" id="OIVN01000185">
    <property type="protein sequence ID" value="SPC75867.1"/>
    <property type="molecule type" value="Genomic_DNA"/>
</dbReference>
<dbReference type="InterPro" id="IPR001584">
    <property type="entry name" value="Integrase_cat-core"/>
</dbReference>
<gene>
    <name evidence="3" type="ORF">FSB_LOCUS3749</name>
</gene>
<evidence type="ECO:0000259" key="2">
    <source>
        <dbReference type="PROSITE" id="PS50994"/>
    </source>
</evidence>
<feature type="region of interest" description="Disordered" evidence="1">
    <location>
        <begin position="71"/>
        <end position="122"/>
    </location>
</feature>
<protein>
    <recommendedName>
        <fullName evidence="2">Integrase catalytic domain-containing protein</fullName>
    </recommendedName>
</protein>
<feature type="region of interest" description="Disordered" evidence="1">
    <location>
        <begin position="252"/>
        <end position="285"/>
    </location>
</feature>
<feature type="region of interest" description="Disordered" evidence="1">
    <location>
        <begin position="371"/>
        <end position="455"/>
    </location>
</feature>
<dbReference type="PANTHER" id="PTHR48475">
    <property type="entry name" value="RIBONUCLEASE H"/>
    <property type="match status" value="1"/>
</dbReference>
<dbReference type="GO" id="GO:0015074">
    <property type="term" value="P:DNA integration"/>
    <property type="evidence" value="ECO:0007669"/>
    <property type="project" value="InterPro"/>
</dbReference>
<dbReference type="InterPro" id="IPR043128">
    <property type="entry name" value="Rev_trsase/Diguanyl_cyclase"/>
</dbReference>
<dbReference type="InterPro" id="IPR041577">
    <property type="entry name" value="RT_RNaseH_2"/>
</dbReference>
<name>A0A2N9EA67_FAGSY</name>
<dbReference type="FunFam" id="3.30.70.270:FF:000003">
    <property type="entry name" value="Transposon Ty3-G Gag-Pol polyprotein"/>
    <property type="match status" value="1"/>
</dbReference>
<dbReference type="SUPFAM" id="SSF56672">
    <property type="entry name" value="DNA/RNA polymerases"/>
    <property type="match status" value="1"/>
</dbReference>
<evidence type="ECO:0000313" key="3">
    <source>
        <dbReference type="EMBL" id="SPC75867.1"/>
    </source>
</evidence>
<dbReference type="SUPFAM" id="SSF53098">
    <property type="entry name" value="Ribonuclease H-like"/>
    <property type="match status" value="1"/>
</dbReference>
<feature type="domain" description="Integrase catalytic" evidence="2">
    <location>
        <begin position="872"/>
        <end position="1036"/>
    </location>
</feature>
<dbReference type="CDD" id="cd01647">
    <property type="entry name" value="RT_LTR"/>
    <property type="match status" value="1"/>
</dbReference>
<feature type="compositionally biased region" description="Basic and acidic residues" evidence="1">
    <location>
        <begin position="371"/>
        <end position="387"/>
    </location>
</feature>
<dbReference type="PROSITE" id="PS50994">
    <property type="entry name" value="INTEGRASE"/>
    <property type="match status" value="1"/>
</dbReference>
<dbReference type="InterPro" id="IPR036397">
    <property type="entry name" value="RNaseH_sf"/>
</dbReference>
<dbReference type="InterPro" id="IPR012337">
    <property type="entry name" value="RNaseH-like_sf"/>
</dbReference>
<reference evidence="3" key="1">
    <citation type="submission" date="2018-02" db="EMBL/GenBank/DDBJ databases">
        <authorList>
            <person name="Cohen D.B."/>
            <person name="Kent A.D."/>
        </authorList>
    </citation>
    <scope>NUCLEOTIDE SEQUENCE</scope>
</reference>
<dbReference type="AlphaFoldDB" id="A0A2N9EA67"/>
<accession>A0A2N9EA67</accession>
<feature type="compositionally biased region" description="Polar residues" evidence="1">
    <location>
        <begin position="400"/>
        <end position="419"/>
    </location>
</feature>
<dbReference type="GO" id="GO:0003676">
    <property type="term" value="F:nucleic acid binding"/>
    <property type="evidence" value="ECO:0007669"/>
    <property type="project" value="InterPro"/>
</dbReference>
<feature type="compositionally biased region" description="Basic and acidic residues" evidence="1">
    <location>
        <begin position="254"/>
        <end position="265"/>
    </location>
</feature>